<dbReference type="EMBL" id="JACHXZ010000002">
    <property type="protein sequence ID" value="MBB3168499.1"/>
    <property type="molecule type" value="Genomic_DNA"/>
</dbReference>
<evidence type="ECO:0000313" key="2">
    <source>
        <dbReference type="EMBL" id="MBB3168499.1"/>
    </source>
</evidence>
<accession>A0A839UPT5</accession>
<reference evidence="2 3" key="1">
    <citation type="submission" date="2020-08" db="EMBL/GenBank/DDBJ databases">
        <title>Genomic Encyclopedia of Type Strains, Phase III (KMG-III): the genomes of soil and plant-associated and newly described type strains.</title>
        <authorList>
            <person name="Whitman W."/>
        </authorList>
    </citation>
    <scope>NUCLEOTIDE SEQUENCE [LARGE SCALE GENOMIC DNA]</scope>
    <source>
        <strain evidence="2 3">CECT 8571</strain>
    </source>
</reference>
<organism evidence="2 3">
    <name type="scientific">Simiduia aestuariiviva</name>
    <dbReference type="NCBI Taxonomy" id="1510459"/>
    <lineage>
        <taxon>Bacteria</taxon>
        <taxon>Pseudomonadati</taxon>
        <taxon>Pseudomonadota</taxon>
        <taxon>Gammaproteobacteria</taxon>
        <taxon>Cellvibrionales</taxon>
        <taxon>Cellvibrionaceae</taxon>
        <taxon>Simiduia</taxon>
    </lineage>
</organism>
<keyword evidence="3" id="KW-1185">Reference proteome</keyword>
<protein>
    <recommendedName>
        <fullName evidence="4">Phosphodiesterase</fullName>
    </recommendedName>
</protein>
<dbReference type="RefSeq" id="WP_183909976.1">
    <property type="nucleotide sequence ID" value="NZ_JACHXZ010000002.1"/>
</dbReference>
<feature type="signal peptide" evidence="1">
    <location>
        <begin position="1"/>
        <end position="18"/>
    </location>
</feature>
<proteinExistence type="predicted"/>
<comment type="caution">
    <text evidence="2">The sequence shown here is derived from an EMBL/GenBank/DDBJ whole genome shotgun (WGS) entry which is preliminary data.</text>
</comment>
<keyword evidence="1" id="KW-0732">Signal</keyword>
<gene>
    <name evidence="2" type="ORF">FHS30_001683</name>
</gene>
<name>A0A839UPT5_9GAMM</name>
<dbReference type="AlphaFoldDB" id="A0A839UPT5"/>
<dbReference type="Proteomes" id="UP000559987">
    <property type="component" value="Unassembled WGS sequence"/>
</dbReference>
<feature type="chain" id="PRO_5032484807" description="Phosphodiesterase" evidence="1">
    <location>
        <begin position="19"/>
        <end position="100"/>
    </location>
</feature>
<evidence type="ECO:0008006" key="4">
    <source>
        <dbReference type="Google" id="ProtNLM"/>
    </source>
</evidence>
<evidence type="ECO:0000256" key="1">
    <source>
        <dbReference type="SAM" id="SignalP"/>
    </source>
</evidence>
<sequence>MKLLTCIVFIAISCCTFADELQIPVGQQGIDGLELPSKGMTMAQVETAFGEAPKRHPARGQPPITRWEYSNFMVYFEGEHVIHSVLRHKPRAEFQTPTTN</sequence>
<evidence type="ECO:0000313" key="3">
    <source>
        <dbReference type="Proteomes" id="UP000559987"/>
    </source>
</evidence>